<name>A0ABD3P4I3_9STRA</name>
<protein>
    <submittedName>
        <fullName evidence="1">Uncharacterized protein</fullName>
    </submittedName>
</protein>
<sequence>MILTDVYMADPTSLWSLMIARMRYALGLTNTFVLTEPKIDKNGEEVWLSKPSSRIKDVSAMKPYRDDPESARSSSFGVSLRRTAENSPVMEFEMHPIVNRQPQTSFAITNTIKGHQPKLLLIVFVLMVGGYAISRHKPSNKVQQGLAAPATTNQVATGPNSATGALCGRRIPFDLFDTSTWPTPYTPSYYKEEYKPTDSTANTAILITFADTDMNIRSINVFFSAIDMEYEQVSCQLYITKTATWIWDVLIPPFFGDRVERDDAFWEQVQDALDIVILNTEEEARALGKELTIFEANHVLIAPSTPNGDSCFTIGLCGLTNIDTYRSASSYIVIDLSPSASKEWQLNFNELSGRDHSGAYQMTPGYVKSILKPLNLHTETIFIMGNHSVTEDEEIKRLMEDPELKSKQAVEESDDYDHSDMLHLAVLADVYMADPTSQWSLMIARMRFALGLTNTFVLTEPKTDANGDEMWVSYVSEDYLELYDREHLGPWLG</sequence>
<gene>
    <name evidence="1" type="ORF">ACHAWO_002599</name>
</gene>
<accession>A0ABD3P4I3</accession>
<proteinExistence type="predicted"/>
<evidence type="ECO:0000313" key="2">
    <source>
        <dbReference type="Proteomes" id="UP001530400"/>
    </source>
</evidence>
<keyword evidence="2" id="KW-1185">Reference proteome</keyword>
<dbReference type="Proteomes" id="UP001530400">
    <property type="component" value="Unassembled WGS sequence"/>
</dbReference>
<evidence type="ECO:0000313" key="1">
    <source>
        <dbReference type="EMBL" id="KAL3782674.1"/>
    </source>
</evidence>
<comment type="caution">
    <text evidence="1">The sequence shown here is derived from an EMBL/GenBank/DDBJ whole genome shotgun (WGS) entry which is preliminary data.</text>
</comment>
<organism evidence="1 2">
    <name type="scientific">Cyclotella atomus</name>
    <dbReference type="NCBI Taxonomy" id="382360"/>
    <lineage>
        <taxon>Eukaryota</taxon>
        <taxon>Sar</taxon>
        <taxon>Stramenopiles</taxon>
        <taxon>Ochrophyta</taxon>
        <taxon>Bacillariophyta</taxon>
        <taxon>Coscinodiscophyceae</taxon>
        <taxon>Thalassiosirophycidae</taxon>
        <taxon>Stephanodiscales</taxon>
        <taxon>Stephanodiscaceae</taxon>
        <taxon>Cyclotella</taxon>
    </lineage>
</organism>
<dbReference type="EMBL" id="JALLPJ020000798">
    <property type="protein sequence ID" value="KAL3782674.1"/>
    <property type="molecule type" value="Genomic_DNA"/>
</dbReference>
<reference evidence="1 2" key="1">
    <citation type="submission" date="2024-10" db="EMBL/GenBank/DDBJ databases">
        <title>Updated reference genomes for cyclostephanoid diatoms.</title>
        <authorList>
            <person name="Roberts W.R."/>
            <person name="Alverson A.J."/>
        </authorList>
    </citation>
    <scope>NUCLEOTIDE SEQUENCE [LARGE SCALE GENOMIC DNA]</scope>
    <source>
        <strain evidence="1 2">AJA010-31</strain>
    </source>
</reference>
<dbReference type="AlphaFoldDB" id="A0ABD3P4I3"/>